<feature type="transmembrane region" description="Helical" evidence="8">
    <location>
        <begin position="556"/>
        <end position="577"/>
    </location>
</feature>
<dbReference type="GO" id="GO:0015140">
    <property type="term" value="F:malate transmembrane transporter activity"/>
    <property type="evidence" value="ECO:0007669"/>
    <property type="project" value="UniProtKB-ARBA"/>
</dbReference>
<feature type="compositionally biased region" description="Polar residues" evidence="7">
    <location>
        <begin position="39"/>
        <end position="54"/>
    </location>
</feature>
<dbReference type="GO" id="GO:0009706">
    <property type="term" value="C:chloroplast inner membrane"/>
    <property type="evidence" value="ECO:0007669"/>
    <property type="project" value="UniProtKB-SubCell"/>
</dbReference>
<dbReference type="NCBIfam" id="TIGR00785">
    <property type="entry name" value="dass"/>
    <property type="match status" value="1"/>
</dbReference>
<keyword evidence="3 8" id="KW-0812">Transmembrane</keyword>
<evidence type="ECO:0000313" key="10">
    <source>
        <dbReference type="Proteomes" id="UP000326939"/>
    </source>
</evidence>
<keyword evidence="6 8" id="KW-0472">Membrane</keyword>
<gene>
    <name evidence="9" type="ORF">DKX38_025119</name>
</gene>
<feature type="region of interest" description="Disordered" evidence="7">
    <location>
        <begin position="35"/>
        <end position="54"/>
    </location>
</feature>
<comment type="caution">
    <text evidence="9">The sequence shown here is derived from an EMBL/GenBank/DDBJ whole genome shotgun (WGS) entry which is preliminary data.</text>
</comment>
<keyword evidence="10" id="KW-1185">Reference proteome</keyword>
<evidence type="ECO:0000256" key="7">
    <source>
        <dbReference type="SAM" id="MobiDB-lite"/>
    </source>
</evidence>
<evidence type="ECO:0000256" key="5">
    <source>
        <dbReference type="ARBA" id="ARBA00022989"/>
    </source>
</evidence>
<dbReference type="AlphaFoldDB" id="A0A5N5JTK6"/>
<evidence type="ECO:0000256" key="2">
    <source>
        <dbReference type="ARBA" id="ARBA00007349"/>
    </source>
</evidence>
<feature type="transmembrane region" description="Helical" evidence="8">
    <location>
        <begin position="378"/>
        <end position="401"/>
    </location>
</feature>
<name>A0A5N5JTK6_9ROSI</name>
<sequence>MESFALHSLSTTTTTTTTFSTSLHTRISLLHRSPKPLSITKSSPSIPSLSTIRSSTQKPLPFSAFRTKNKTFSSKFRILALDKKSSDNSLSDSSEKPTPPQKGAKLIPLLISVSIGLIIRFAVPRPIGITPQAWQLLSIFLSTIAGLILSPLPVAAWAFLGLTTLLVTRTLSFTAAFSAFTNDVIWLIVISFFFARGFVKTGLGDRIATYFVKWLGKSTLGLSYGLILSEVLIAPAMPSTTARAGGVFLPIIKSLSLSAGSKPGDSSSTKLGSYLIQSQMQVIFSFKSVPWFCLLALQFAWMCKWGSFSICGWNSAICVREVVCLPVSTGGIIPKASLFCNVEQCAGSSSSLFLTAAAQNLLCFKLAEELGVIIPNPWISWLKAASLPALISLLVTPFVLYKLYPPETKDTPDAPAVAAKKLETMGPVSKNEWTMVATMLLAVSLWVFGDAIGIPSVVAAMIGLSILLLLGVLDWDDCLSEKSAWNTLAWFAVLVGMAGQLTNLGVISWMSGCVAKNLQSLSLSWPAAFGVLQASYFFIHYLFAGQVGHVGALYSAFLAMHLAAGVPGTLAALALAYNTNLFGALTHYSSGQSAVYYGAGYMDLPDVFKLGFVMALLNAIIWGVTGTFWWKFLGLY</sequence>
<feature type="transmembrane region" description="Helical" evidence="8">
    <location>
        <begin position="106"/>
        <end position="123"/>
    </location>
</feature>
<keyword evidence="5 8" id="KW-1133">Transmembrane helix</keyword>
<evidence type="ECO:0000256" key="8">
    <source>
        <dbReference type="SAM" id="Phobius"/>
    </source>
</evidence>
<reference evidence="10" key="1">
    <citation type="journal article" date="2019" name="Gigascience">
        <title>De novo genome assembly of the endangered Acer yangbiense, a plant species with extremely small populations endemic to Yunnan Province, China.</title>
        <authorList>
            <person name="Yang J."/>
            <person name="Wariss H.M."/>
            <person name="Tao L."/>
            <person name="Zhang R."/>
            <person name="Yun Q."/>
            <person name="Hollingsworth P."/>
            <person name="Dao Z."/>
            <person name="Luo G."/>
            <person name="Guo H."/>
            <person name="Ma Y."/>
            <person name="Sun W."/>
        </authorList>
    </citation>
    <scope>NUCLEOTIDE SEQUENCE [LARGE SCALE GENOMIC DNA]</scope>
    <source>
        <strain evidence="10">cv. br00</strain>
    </source>
</reference>
<accession>A0A5N5JTK6</accession>
<dbReference type="Proteomes" id="UP000326939">
    <property type="component" value="Chromosome 16"/>
</dbReference>
<feature type="transmembrane region" description="Helical" evidence="8">
    <location>
        <begin position="454"/>
        <end position="475"/>
    </location>
</feature>
<proteinExistence type="inferred from homology"/>
<comment type="similarity">
    <text evidence="2">Belongs to the SLC13A/DASS transporter (TC 2.A.47) family. DIT1 subfamily.</text>
</comment>
<keyword evidence="4" id="KW-0934">Plastid</keyword>
<evidence type="ECO:0000256" key="1">
    <source>
        <dbReference type="ARBA" id="ARBA00004478"/>
    </source>
</evidence>
<feature type="transmembrane region" description="Helical" evidence="8">
    <location>
        <begin position="487"/>
        <end position="511"/>
    </location>
</feature>
<dbReference type="InterPro" id="IPR030676">
    <property type="entry name" value="CitT-rel"/>
</dbReference>
<dbReference type="EMBL" id="VDCV01000016">
    <property type="protein sequence ID" value="KAB5520800.1"/>
    <property type="molecule type" value="Genomic_DNA"/>
</dbReference>
<evidence type="ECO:0000256" key="6">
    <source>
        <dbReference type="ARBA" id="ARBA00023136"/>
    </source>
</evidence>
<feature type="transmembrane region" description="Helical" evidence="8">
    <location>
        <begin position="523"/>
        <end position="544"/>
    </location>
</feature>
<evidence type="ECO:0000313" key="9">
    <source>
        <dbReference type="EMBL" id="KAB5520800.1"/>
    </source>
</evidence>
<feature type="transmembrane region" description="Helical" evidence="8">
    <location>
        <begin position="171"/>
        <end position="194"/>
    </location>
</feature>
<dbReference type="PANTHER" id="PTHR42826">
    <property type="entry name" value="DICARBOXYLATE TRANSPORTER 2.1, CHLOROPLASTIC"/>
    <property type="match status" value="1"/>
</dbReference>
<dbReference type="Pfam" id="PF00939">
    <property type="entry name" value="Na_sulph_symp"/>
    <property type="match status" value="2"/>
</dbReference>
<feature type="transmembrane region" description="Helical" evidence="8">
    <location>
        <begin position="135"/>
        <end position="159"/>
    </location>
</feature>
<organism evidence="9 10">
    <name type="scientific">Salix brachista</name>
    <dbReference type="NCBI Taxonomy" id="2182728"/>
    <lineage>
        <taxon>Eukaryota</taxon>
        <taxon>Viridiplantae</taxon>
        <taxon>Streptophyta</taxon>
        <taxon>Embryophyta</taxon>
        <taxon>Tracheophyta</taxon>
        <taxon>Spermatophyta</taxon>
        <taxon>Magnoliopsida</taxon>
        <taxon>eudicotyledons</taxon>
        <taxon>Gunneridae</taxon>
        <taxon>Pentapetalae</taxon>
        <taxon>rosids</taxon>
        <taxon>fabids</taxon>
        <taxon>Malpighiales</taxon>
        <taxon>Salicaceae</taxon>
        <taxon>Saliceae</taxon>
        <taxon>Salix</taxon>
    </lineage>
</organism>
<comment type="subcellular location">
    <subcellularLocation>
        <location evidence="1">Plastid</location>
        <location evidence="1">Chloroplast inner membrane</location>
        <topology evidence="1">Multi-pass membrane protein</topology>
    </subcellularLocation>
</comment>
<feature type="transmembrane region" description="Helical" evidence="8">
    <location>
        <begin position="610"/>
        <end position="630"/>
    </location>
</feature>
<evidence type="ECO:0000256" key="3">
    <source>
        <dbReference type="ARBA" id="ARBA00022692"/>
    </source>
</evidence>
<evidence type="ECO:0000256" key="4">
    <source>
        <dbReference type="ARBA" id="ARBA00022780"/>
    </source>
</evidence>
<protein>
    <submittedName>
        <fullName evidence="9">Uncharacterized protein</fullName>
    </submittedName>
</protein>
<keyword evidence="4" id="KW-1001">Plastid inner membrane</keyword>
<dbReference type="InterPro" id="IPR001898">
    <property type="entry name" value="SLC13A/DASS"/>
</dbReference>